<evidence type="ECO:0000313" key="4">
    <source>
        <dbReference type="RefSeq" id="XP_016972189.1"/>
    </source>
</evidence>
<dbReference type="OrthoDB" id="10262320at2759"/>
<dbReference type="Proteomes" id="UP001652680">
    <property type="component" value="Unassembled WGS sequence"/>
</dbReference>
<dbReference type="Pfam" id="PF02944">
    <property type="entry name" value="BESS"/>
    <property type="match status" value="1"/>
</dbReference>
<keyword evidence="3" id="KW-1185">Reference proteome</keyword>
<protein>
    <submittedName>
        <fullName evidence="4">Uncharacterized protein LOC108039639</fullName>
    </submittedName>
</protein>
<feature type="domain" description="BESS" evidence="1">
    <location>
        <begin position="139"/>
        <end position="171"/>
    </location>
</feature>
<name>A0A6P4E6N5_DRORH</name>
<dbReference type="OMA" id="KSAKYYI"/>
<evidence type="ECO:0000313" key="2">
    <source>
        <dbReference type="EnsemblMetazoa" id="XP_016972189.1"/>
    </source>
</evidence>
<dbReference type="RefSeq" id="XP_016972189.1">
    <property type="nucleotide sequence ID" value="XM_017116700.1"/>
</dbReference>
<dbReference type="AlphaFoldDB" id="A0A6P4E6N5"/>
<dbReference type="GeneID" id="108039639"/>
<evidence type="ECO:0000313" key="3">
    <source>
        <dbReference type="Proteomes" id="UP001652680"/>
    </source>
</evidence>
<reference evidence="3" key="1">
    <citation type="journal article" date="2021" name="Elife">
        <title>Highly contiguous assemblies of 101 drosophilid genomes.</title>
        <authorList>
            <person name="Kim B.Y."/>
            <person name="Wang J.R."/>
            <person name="Miller D.E."/>
            <person name="Barmina O."/>
            <person name="Delaney E."/>
            <person name="Thompson A."/>
            <person name="Comeault A.A."/>
            <person name="Peede D."/>
            <person name="D'Agostino E.R."/>
            <person name="Pelaez J."/>
            <person name="Aguilar J.M."/>
            <person name="Haji D."/>
            <person name="Matsunaga T."/>
            <person name="Armstrong E.E."/>
            <person name="Zych M."/>
            <person name="Ogawa Y."/>
            <person name="Stamenkovic-Radak M."/>
            <person name="Jelic M."/>
            <person name="Veselinovic M.S."/>
            <person name="Tanaskovic M."/>
            <person name="Eric P."/>
            <person name="Gao J.J."/>
            <person name="Katoh T.K."/>
            <person name="Toda M.J."/>
            <person name="Watabe H."/>
            <person name="Watada M."/>
            <person name="Davis J.S."/>
            <person name="Moyle L.C."/>
            <person name="Manoli G."/>
            <person name="Bertolini E."/>
            <person name="Kostal V."/>
            <person name="Hawley R.S."/>
            <person name="Takahashi A."/>
            <person name="Jones C.D."/>
            <person name="Price D.K."/>
            <person name="Whiteman N."/>
            <person name="Kopp A."/>
            <person name="Matute D.R."/>
            <person name="Petrov D.A."/>
        </authorList>
    </citation>
    <scope>NUCLEOTIDE SEQUENCE [LARGE SCALE GENOMIC DNA]</scope>
</reference>
<dbReference type="EnsemblMetazoa" id="XM_017116700.2">
    <property type="protein sequence ID" value="XP_016972189.1"/>
    <property type="gene ID" value="LOC108039639"/>
</dbReference>
<accession>A0A6P4E6N5</accession>
<organism evidence="4">
    <name type="scientific">Drosophila rhopaloa</name>
    <name type="common">Fruit fly</name>
    <dbReference type="NCBI Taxonomy" id="1041015"/>
    <lineage>
        <taxon>Eukaryota</taxon>
        <taxon>Metazoa</taxon>
        <taxon>Ecdysozoa</taxon>
        <taxon>Arthropoda</taxon>
        <taxon>Hexapoda</taxon>
        <taxon>Insecta</taxon>
        <taxon>Pterygota</taxon>
        <taxon>Neoptera</taxon>
        <taxon>Endopterygota</taxon>
        <taxon>Diptera</taxon>
        <taxon>Brachycera</taxon>
        <taxon>Muscomorpha</taxon>
        <taxon>Ephydroidea</taxon>
        <taxon>Drosophilidae</taxon>
        <taxon>Drosophila</taxon>
        <taxon>Sophophora</taxon>
    </lineage>
</organism>
<dbReference type="GO" id="GO:0003677">
    <property type="term" value="F:DNA binding"/>
    <property type="evidence" value="ECO:0007669"/>
    <property type="project" value="InterPro"/>
</dbReference>
<dbReference type="CTD" id="36957"/>
<proteinExistence type="predicted"/>
<sequence length="311" mass="35470">MSTDSAEETLSQAIPQMEINISNTNSTAQIVLNDLLLMELLCRYPFLFGGHEDAQKDEDYDSWGWDQLATAFNESYEGIQLSAPFSVSELQWRWDKLRPLVGALAKAKGQIPDPLWRVVGDVHRCMQSEKQPEVPKTKCQDLLLSQLPFLNSLSNLQRRRLEVEVLDLILEQERLEKATHKLGAKEQEAALSEYDEFLKAIRVKELPADTLLRLAMDGFCISREPQSKILNGKKSDLMISNVFSAQDASNGVKREPNETAAAKTPQKPRYVPLKSAKYYIRNLRIRVRRIDFDDHLPLATIRRSSRSTLNI</sequence>
<reference evidence="2" key="3">
    <citation type="submission" date="2025-05" db="UniProtKB">
        <authorList>
            <consortium name="EnsemblMetazoa"/>
        </authorList>
    </citation>
    <scope>IDENTIFICATION</scope>
</reference>
<reference evidence="4" key="2">
    <citation type="submission" date="2025-04" db="UniProtKB">
        <authorList>
            <consortium name="RefSeq"/>
        </authorList>
    </citation>
    <scope>IDENTIFICATION</scope>
</reference>
<dbReference type="InterPro" id="IPR004210">
    <property type="entry name" value="BESS_motif"/>
</dbReference>
<gene>
    <name evidence="4" type="primary">LOC108039639</name>
    <name evidence="2" type="synonym">108039639</name>
</gene>
<evidence type="ECO:0000259" key="1">
    <source>
        <dbReference type="Pfam" id="PF02944"/>
    </source>
</evidence>